<evidence type="ECO:0000256" key="3">
    <source>
        <dbReference type="PIRNR" id="PIRNR036893"/>
    </source>
</evidence>
<evidence type="ECO:0000313" key="6">
    <source>
        <dbReference type="Proteomes" id="UP000801492"/>
    </source>
</evidence>
<dbReference type="OrthoDB" id="9923952at2759"/>
<dbReference type="InterPro" id="IPR003057">
    <property type="entry name" value="Invtbrt_color"/>
</dbReference>
<dbReference type="PANTHER" id="PTHR10612:SF41">
    <property type="entry name" value="GLIAL LAZARILLO, ISOFORM A"/>
    <property type="match status" value="1"/>
</dbReference>
<dbReference type="GO" id="GO:0006629">
    <property type="term" value="P:lipid metabolic process"/>
    <property type="evidence" value="ECO:0007669"/>
    <property type="project" value="TreeGrafter"/>
</dbReference>
<dbReference type="InterPro" id="IPR022271">
    <property type="entry name" value="Lipocalin_ApoD"/>
</dbReference>
<feature type="signal peptide" evidence="3">
    <location>
        <begin position="1"/>
        <end position="27"/>
    </location>
</feature>
<proteinExistence type="inferred from homology"/>
<dbReference type="Gene3D" id="2.40.128.20">
    <property type="match status" value="1"/>
</dbReference>
<dbReference type="PANTHER" id="PTHR10612">
    <property type="entry name" value="APOLIPOPROTEIN D"/>
    <property type="match status" value="1"/>
</dbReference>
<evidence type="ECO:0000256" key="2">
    <source>
        <dbReference type="ARBA" id="ARBA00023157"/>
    </source>
</evidence>
<dbReference type="PRINTS" id="PR01273">
    <property type="entry name" value="INVTBRTCOLOR"/>
</dbReference>
<dbReference type="InterPro" id="IPR000566">
    <property type="entry name" value="Lipocln_cytosolic_FA-bd_dom"/>
</dbReference>
<evidence type="ECO:0000259" key="4">
    <source>
        <dbReference type="Pfam" id="PF00061"/>
    </source>
</evidence>
<dbReference type="EMBL" id="VTPC01002077">
    <property type="protein sequence ID" value="KAF2900655.1"/>
    <property type="molecule type" value="Genomic_DNA"/>
</dbReference>
<evidence type="ECO:0000313" key="5">
    <source>
        <dbReference type="EMBL" id="KAF2900655.1"/>
    </source>
</evidence>
<dbReference type="GO" id="GO:0005737">
    <property type="term" value="C:cytoplasm"/>
    <property type="evidence" value="ECO:0007669"/>
    <property type="project" value="TreeGrafter"/>
</dbReference>
<comment type="similarity">
    <text evidence="1 3">Belongs to the calycin superfamily. Lipocalin family.</text>
</comment>
<dbReference type="Proteomes" id="UP000801492">
    <property type="component" value="Unassembled WGS sequence"/>
</dbReference>
<feature type="domain" description="Lipocalin/cytosolic fatty-acid binding" evidence="4">
    <location>
        <begin position="129"/>
        <end position="189"/>
    </location>
</feature>
<dbReference type="InterPro" id="IPR012674">
    <property type="entry name" value="Calycin"/>
</dbReference>
<dbReference type="PIRSF" id="PIRSF036893">
    <property type="entry name" value="Lipocalin_ApoD"/>
    <property type="match status" value="1"/>
</dbReference>
<comment type="caution">
    <text evidence="5">The sequence shown here is derived from an EMBL/GenBank/DDBJ whole genome shotgun (WGS) entry which is preliminary data.</text>
</comment>
<accession>A0A8K0DHH7</accession>
<dbReference type="GO" id="GO:0000302">
    <property type="term" value="P:response to reactive oxygen species"/>
    <property type="evidence" value="ECO:0007669"/>
    <property type="project" value="TreeGrafter"/>
</dbReference>
<keyword evidence="3" id="KW-0732">Signal</keyword>
<keyword evidence="6" id="KW-1185">Reference proteome</keyword>
<dbReference type="PRINTS" id="PR00179">
    <property type="entry name" value="LIPOCALIN"/>
</dbReference>
<dbReference type="GO" id="GO:0031409">
    <property type="term" value="F:pigment binding"/>
    <property type="evidence" value="ECO:0007669"/>
    <property type="project" value="InterPro"/>
</dbReference>
<feature type="chain" id="PRO_5035498750" description="Lipocalin/cytosolic fatty-acid binding domain-containing protein" evidence="3">
    <location>
        <begin position="28"/>
        <end position="199"/>
    </location>
</feature>
<name>A0A8K0DHH7_IGNLU</name>
<reference evidence="5" key="1">
    <citation type="submission" date="2019-08" db="EMBL/GenBank/DDBJ databases">
        <title>The genome of the North American firefly Photinus pyralis.</title>
        <authorList>
            <consortium name="Photinus pyralis genome working group"/>
            <person name="Fallon T.R."/>
            <person name="Sander Lower S.E."/>
            <person name="Weng J.-K."/>
        </authorList>
    </citation>
    <scope>NUCLEOTIDE SEQUENCE</scope>
    <source>
        <strain evidence="5">TRF0915ILg1</strain>
        <tissue evidence="5">Whole body</tissue>
    </source>
</reference>
<gene>
    <name evidence="5" type="ORF">ILUMI_05534</name>
</gene>
<protein>
    <recommendedName>
        <fullName evidence="4">Lipocalin/cytosolic fatty-acid binding domain-containing protein</fullName>
    </recommendedName>
</protein>
<evidence type="ECO:0000256" key="1">
    <source>
        <dbReference type="ARBA" id="ARBA00006889"/>
    </source>
</evidence>
<organism evidence="5 6">
    <name type="scientific">Ignelater luminosus</name>
    <name type="common">Cucubano</name>
    <name type="synonym">Pyrophorus luminosus</name>
    <dbReference type="NCBI Taxonomy" id="2038154"/>
    <lineage>
        <taxon>Eukaryota</taxon>
        <taxon>Metazoa</taxon>
        <taxon>Ecdysozoa</taxon>
        <taxon>Arthropoda</taxon>
        <taxon>Hexapoda</taxon>
        <taxon>Insecta</taxon>
        <taxon>Pterygota</taxon>
        <taxon>Neoptera</taxon>
        <taxon>Endopterygota</taxon>
        <taxon>Coleoptera</taxon>
        <taxon>Polyphaga</taxon>
        <taxon>Elateriformia</taxon>
        <taxon>Elateroidea</taxon>
        <taxon>Elateridae</taxon>
        <taxon>Agrypninae</taxon>
        <taxon>Pyrophorini</taxon>
        <taxon>Ignelater</taxon>
    </lineage>
</organism>
<dbReference type="Pfam" id="PF00061">
    <property type="entry name" value="Lipocalin"/>
    <property type="match status" value="1"/>
</dbReference>
<sequence length="199" mass="22582">MAIVKKCAIVIVISFVLFDMCCPSGLGRCPRHEFVKNFSITKFAGHWYEIERSFYLMELTVSCTTLDLTENAKGQLEVDVKTLSRWTGSVRASEGVATPSRKDPSLLLYRVNSALPNALAKYLPGAGFYQILDTDYDKFAVLWTCTSLGLVHADRVWILGREKEIDVTLRAKIYDFLKTRHIDSDRLVLPKNSNCTEEY</sequence>
<dbReference type="SUPFAM" id="SSF50814">
    <property type="entry name" value="Lipocalins"/>
    <property type="match status" value="1"/>
</dbReference>
<dbReference type="AlphaFoldDB" id="A0A8K0DHH7"/>
<keyword evidence="2" id="KW-1015">Disulfide bond</keyword>